<dbReference type="CDD" id="cd09836">
    <property type="entry name" value="CBS_pair_arch"/>
    <property type="match status" value="1"/>
</dbReference>
<dbReference type="InterPro" id="IPR046342">
    <property type="entry name" value="CBS_dom_sf"/>
</dbReference>
<comment type="caution">
    <text evidence="4">The sequence shown here is derived from an EMBL/GenBank/DDBJ whole genome shotgun (WGS) entry which is preliminary data.</text>
</comment>
<protein>
    <submittedName>
        <fullName evidence="4">CBS domain-containing protein</fullName>
    </submittedName>
</protein>
<evidence type="ECO:0000313" key="4">
    <source>
        <dbReference type="EMBL" id="RSN69505.1"/>
    </source>
</evidence>
<keyword evidence="2" id="KW-0129">CBS domain</keyword>
<dbReference type="Proteomes" id="UP000278149">
    <property type="component" value="Unassembled WGS sequence"/>
</dbReference>
<dbReference type="Gene3D" id="3.10.580.10">
    <property type="entry name" value="CBS-domain"/>
    <property type="match status" value="1"/>
</dbReference>
<sequence length="144" mass="15876">MAFAKRKRELPLRVEDVMTTPAVTIKMDAAVEEAAKIMDEKRISSILVVDNNGKLVGIFTDRDLRFAAANGKIGKGIPIHMLMTENPITIAPNEPITEALRKMRDADVKHLPVVDKENKPVGVIAVRDVLDAVMMLMQLMTGQA</sequence>
<feature type="domain" description="CBS" evidence="3">
    <location>
        <begin position="18"/>
        <end position="75"/>
    </location>
</feature>
<feature type="domain" description="CBS" evidence="3">
    <location>
        <begin position="83"/>
        <end position="139"/>
    </location>
</feature>
<reference evidence="4 5" key="1">
    <citation type="submission" date="2018-10" db="EMBL/GenBank/DDBJ databases">
        <title>Co-occurring genomic capacity for anaerobic methane metabolism and dissimilatory sulfite reduction discovered in the Korarchaeota.</title>
        <authorList>
            <person name="Mckay L.J."/>
            <person name="Dlakic M."/>
            <person name="Fields M.W."/>
            <person name="Delmont T.O."/>
            <person name="Eren A.M."/>
            <person name="Jay Z.J."/>
            <person name="Klingelsmith K.B."/>
            <person name="Rusch D.B."/>
            <person name="Inskeep W.P."/>
        </authorList>
    </citation>
    <scope>NUCLEOTIDE SEQUENCE [LARGE SCALE GENOMIC DNA]</scope>
    <source>
        <strain evidence="4 5">WS</strain>
    </source>
</reference>
<evidence type="ECO:0000256" key="2">
    <source>
        <dbReference type="PROSITE-ProRule" id="PRU00703"/>
    </source>
</evidence>
<proteinExistence type="predicted"/>
<dbReference type="InterPro" id="IPR000644">
    <property type="entry name" value="CBS_dom"/>
</dbReference>
<dbReference type="Pfam" id="PF00571">
    <property type="entry name" value="CBS"/>
    <property type="match status" value="2"/>
</dbReference>
<organism evidence="4 5">
    <name type="scientific">Candidatus Korarchaeum cryptofilum</name>
    <dbReference type="NCBI Taxonomy" id="498846"/>
    <lineage>
        <taxon>Archaea</taxon>
        <taxon>Thermoproteota</taxon>
        <taxon>Candidatus Korarchaeia</taxon>
        <taxon>Candidatus Korarchaeales</taxon>
        <taxon>Candidatus Korarchaeaceae</taxon>
        <taxon>Candidatus Korarchaeum</taxon>
    </lineage>
</organism>
<dbReference type="PROSITE" id="PS51371">
    <property type="entry name" value="CBS"/>
    <property type="match status" value="2"/>
</dbReference>
<keyword evidence="1" id="KW-0677">Repeat</keyword>
<evidence type="ECO:0000313" key="5">
    <source>
        <dbReference type="Proteomes" id="UP000278149"/>
    </source>
</evidence>
<name>A0A429G6R9_9CREN</name>
<dbReference type="SUPFAM" id="SSF54631">
    <property type="entry name" value="CBS-domain pair"/>
    <property type="match status" value="1"/>
</dbReference>
<evidence type="ECO:0000256" key="1">
    <source>
        <dbReference type="ARBA" id="ARBA00022737"/>
    </source>
</evidence>
<dbReference type="EMBL" id="RCOR01000018">
    <property type="protein sequence ID" value="RSN69505.1"/>
    <property type="molecule type" value="Genomic_DNA"/>
</dbReference>
<dbReference type="AlphaFoldDB" id="A0A429G6R9"/>
<dbReference type="RefSeq" id="WP_125741058.1">
    <property type="nucleotide sequence ID" value="NZ_RCOR01000018.1"/>
</dbReference>
<dbReference type="PANTHER" id="PTHR48108:SF26">
    <property type="entry name" value="CBS DOMAIN-CONTAINING PROTEIN DDB_G0289609"/>
    <property type="match status" value="1"/>
</dbReference>
<dbReference type="PANTHER" id="PTHR48108">
    <property type="entry name" value="CBS DOMAIN-CONTAINING PROTEIN CBSX2, CHLOROPLASTIC"/>
    <property type="match status" value="1"/>
</dbReference>
<evidence type="ECO:0000259" key="3">
    <source>
        <dbReference type="PROSITE" id="PS51371"/>
    </source>
</evidence>
<gene>
    <name evidence="4" type="ORF">D9Q81_02560</name>
</gene>
<dbReference type="SMART" id="SM00116">
    <property type="entry name" value="CBS"/>
    <property type="match status" value="2"/>
</dbReference>
<dbReference type="InterPro" id="IPR051462">
    <property type="entry name" value="CBS_domain-containing"/>
</dbReference>
<accession>A0A429G6R9</accession>